<sequence>MHFLPLANEDFQEILPKSLERLIFCPRPNSNVFFFRSCFFSGPPTRRTTTKTNSQQAVLNLPVLLLFFLDRFSSFFLCKLNFLPFSRYQFTCGRNQAILAAIFLQFSPHHAPKNDEGGPHQGR</sequence>
<reference evidence="1" key="1">
    <citation type="submission" date="2021-05" db="EMBL/GenBank/DDBJ databases">
        <authorList>
            <person name="Alioto T."/>
            <person name="Alioto T."/>
            <person name="Gomez Garrido J."/>
        </authorList>
    </citation>
    <scope>NUCLEOTIDE SEQUENCE</scope>
</reference>
<accession>A0A8D8F1F8</accession>
<protein>
    <submittedName>
        <fullName evidence="1">(northern house mosquito) hypothetical protein</fullName>
    </submittedName>
</protein>
<dbReference type="EMBL" id="HBUE01027610">
    <property type="protein sequence ID" value="CAG6454936.1"/>
    <property type="molecule type" value="Transcribed_RNA"/>
</dbReference>
<organism evidence="1">
    <name type="scientific">Culex pipiens</name>
    <name type="common">House mosquito</name>
    <dbReference type="NCBI Taxonomy" id="7175"/>
    <lineage>
        <taxon>Eukaryota</taxon>
        <taxon>Metazoa</taxon>
        <taxon>Ecdysozoa</taxon>
        <taxon>Arthropoda</taxon>
        <taxon>Hexapoda</taxon>
        <taxon>Insecta</taxon>
        <taxon>Pterygota</taxon>
        <taxon>Neoptera</taxon>
        <taxon>Endopterygota</taxon>
        <taxon>Diptera</taxon>
        <taxon>Nematocera</taxon>
        <taxon>Culicoidea</taxon>
        <taxon>Culicidae</taxon>
        <taxon>Culicinae</taxon>
        <taxon>Culicini</taxon>
        <taxon>Culex</taxon>
        <taxon>Culex</taxon>
    </lineage>
</organism>
<evidence type="ECO:0000313" key="1">
    <source>
        <dbReference type="EMBL" id="CAG6454931.1"/>
    </source>
</evidence>
<dbReference type="EMBL" id="HBUE01027606">
    <property type="protein sequence ID" value="CAG6454931.1"/>
    <property type="molecule type" value="Transcribed_RNA"/>
</dbReference>
<name>A0A8D8F1F8_CULPI</name>
<dbReference type="AlphaFoldDB" id="A0A8D8F1F8"/>
<proteinExistence type="predicted"/>